<dbReference type="EMBL" id="LRBV02000001">
    <property type="status" value="NOT_ANNOTATED_CDS"/>
    <property type="molecule type" value="Genomic_DNA"/>
</dbReference>
<dbReference type="InterPro" id="IPR005135">
    <property type="entry name" value="Endo/exonuclease/phosphatase"/>
</dbReference>
<dbReference type="EnsemblPlants" id="QL01p035015:mrna">
    <property type="protein sequence ID" value="QL01p035015:mrna"/>
    <property type="gene ID" value="QL01p035015"/>
</dbReference>
<dbReference type="Pfam" id="PF14111">
    <property type="entry name" value="DUF4283"/>
    <property type="match status" value="1"/>
</dbReference>
<evidence type="ECO:0008006" key="5">
    <source>
        <dbReference type="Google" id="ProtNLM"/>
    </source>
</evidence>
<dbReference type="Gramene" id="QL01p035015:mrna">
    <property type="protein sequence ID" value="QL01p035015:mrna"/>
    <property type="gene ID" value="QL01p035015"/>
</dbReference>
<dbReference type="InterPro" id="IPR036691">
    <property type="entry name" value="Endo/exonu/phosph_ase_sf"/>
</dbReference>
<dbReference type="Proteomes" id="UP000594261">
    <property type="component" value="Chromosome 1"/>
</dbReference>
<dbReference type="SUPFAM" id="SSF56219">
    <property type="entry name" value="DNase I-like"/>
    <property type="match status" value="1"/>
</dbReference>
<feature type="domain" description="Endonuclease/exonuclease/phosphatase" evidence="1">
    <location>
        <begin position="214"/>
        <end position="417"/>
    </location>
</feature>
<dbReference type="PANTHER" id="PTHR35218:SF9">
    <property type="entry name" value="ENDONUCLEASE_EXONUCLEASE_PHOSPHATASE DOMAIN-CONTAINING PROTEIN"/>
    <property type="match status" value="1"/>
</dbReference>
<proteinExistence type="predicted"/>
<evidence type="ECO:0000259" key="2">
    <source>
        <dbReference type="Pfam" id="PF14111"/>
    </source>
</evidence>
<protein>
    <recommendedName>
        <fullName evidence="5">DUF4283 domain-containing protein</fullName>
    </recommendedName>
</protein>
<accession>A0A7N2KPM2</accession>
<keyword evidence="4" id="KW-1185">Reference proteome</keyword>
<reference evidence="3 4" key="1">
    <citation type="journal article" date="2016" name="G3 (Bethesda)">
        <title>First Draft Assembly and Annotation of the Genome of a California Endemic Oak Quercus lobata Nee (Fagaceae).</title>
        <authorList>
            <person name="Sork V.L."/>
            <person name="Fitz-Gibbon S.T."/>
            <person name="Puiu D."/>
            <person name="Crepeau M."/>
            <person name="Gugger P.F."/>
            <person name="Sherman R."/>
            <person name="Stevens K."/>
            <person name="Langley C.H."/>
            <person name="Pellegrini M."/>
            <person name="Salzberg S.L."/>
        </authorList>
    </citation>
    <scope>NUCLEOTIDE SEQUENCE [LARGE SCALE GENOMIC DNA]</scope>
    <source>
        <strain evidence="3 4">cv. SW786</strain>
    </source>
</reference>
<dbReference type="OMA" id="IMNAISW"/>
<evidence type="ECO:0000259" key="1">
    <source>
        <dbReference type="Pfam" id="PF03372"/>
    </source>
</evidence>
<evidence type="ECO:0000313" key="3">
    <source>
        <dbReference type="EnsemblPlants" id="QL01p035015:mrna"/>
    </source>
</evidence>
<reference evidence="3" key="2">
    <citation type="submission" date="2021-01" db="UniProtKB">
        <authorList>
            <consortium name="EnsemblPlants"/>
        </authorList>
    </citation>
    <scope>IDENTIFICATION</scope>
</reference>
<dbReference type="AlphaFoldDB" id="A0A7N2KPM2"/>
<dbReference type="InterPro" id="IPR025558">
    <property type="entry name" value="DUF4283"/>
</dbReference>
<dbReference type="Pfam" id="PF03372">
    <property type="entry name" value="Exo_endo_phos"/>
    <property type="match status" value="1"/>
</dbReference>
<feature type="domain" description="DUF4283" evidence="2">
    <location>
        <begin position="20"/>
        <end position="73"/>
    </location>
</feature>
<dbReference type="GO" id="GO:0003824">
    <property type="term" value="F:catalytic activity"/>
    <property type="evidence" value="ECO:0007669"/>
    <property type="project" value="InterPro"/>
</dbReference>
<dbReference type="PANTHER" id="PTHR35218">
    <property type="entry name" value="RNASE H DOMAIN-CONTAINING PROTEIN"/>
    <property type="match status" value="1"/>
</dbReference>
<dbReference type="InParanoid" id="A0A7N2KPM2"/>
<evidence type="ECO:0000313" key="4">
    <source>
        <dbReference type="Proteomes" id="UP000594261"/>
    </source>
</evidence>
<name>A0A7N2KPM2_QUELO</name>
<sequence length="422" mass="48690">MMLALRQEKFLPSVVKALKPIWKTSENFEEVYDAGDNIFLFLFQKEEDMNRVMWASLWSFNKYLLVLHKFEPGDSVSTIGFDRAPFWIQSHGLPMRMQTNEVAEKIVGPLRELEKVEIGDKGFSMGKYLRGTWKRIPREFGDESGRNDGALEIGDKRKEMTPLKEVRTDDWVEKRSKKEAEVVMAGNSWQNIWDWRRIGGGCNAVPLVSMNSLAWNCRGLGNRRTVRALEKVVTSEDPILIFLIKTKLVMSEMEEIKAGLKRIQGLVVPSKGRSSGLALLWKQELKVAVQTYSNSHIDAVISPNDSTQDWRFTGFYGNPETSKREELWLLLKRLASTNTLPWFYIGEFNELMNSRENEGGSTHPARQMKNFCEVISTCQLCDFGYVGQDFTWTRRFGDRGWIRKRLDRALVSTSWVSKFPKT</sequence>
<dbReference type="Gene3D" id="3.60.10.10">
    <property type="entry name" value="Endonuclease/exonuclease/phosphatase"/>
    <property type="match status" value="1"/>
</dbReference>
<organism evidence="3 4">
    <name type="scientific">Quercus lobata</name>
    <name type="common">Valley oak</name>
    <dbReference type="NCBI Taxonomy" id="97700"/>
    <lineage>
        <taxon>Eukaryota</taxon>
        <taxon>Viridiplantae</taxon>
        <taxon>Streptophyta</taxon>
        <taxon>Embryophyta</taxon>
        <taxon>Tracheophyta</taxon>
        <taxon>Spermatophyta</taxon>
        <taxon>Magnoliopsida</taxon>
        <taxon>eudicotyledons</taxon>
        <taxon>Gunneridae</taxon>
        <taxon>Pentapetalae</taxon>
        <taxon>rosids</taxon>
        <taxon>fabids</taxon>
        <taxon>Fagales</taxon>
        <taxon>Fagaceae</taxon>
        <taxon>Quercus</taxon>
    </lineage>
</organism>